<evidence type="ECO:0000313" key="4">
    <source>
        <dbReference type="EMBL" id="GAN05135.1"/>
    </source>
</evidence>
<feature type="domain" description="SCD" evidence="3">
    <location>
        <begin position="325"/>
        <end position="410"/>
    </location>
</feature>
<keyword evidence="5" id="KW-1185">Reference proteome</keyword>
<feature type="region of interest" description="Disordered" evidence="2">
    <location>
        <begin position="1201"/>
        <end position="1233"/>
    </location>
</feature>
<dbReference type="Proteomes" id="UP000053815">
    <property type="component" value="Unassembled WGS sequence"/>
</dbReference>
<dbReference type="PANTHER" id="PTHR11199:SF0">
    <property type="entry name" value="LD34181P-RELATED"/>
    <property type="match status" value="1"/>
</dbReference>
<dbReference type="SUPFAM" id="SSF48371">
    <property type="entry name" value="ARM repeat"/>
    <property type="match status" value="1"/>
</dbReference>
<dbReference type="Pfam" id="PF21581">
    <property type="entry name" value="SCD"/>
    <property type="match status" value="1"/>
</dbReference>
<dbReference type="GO" id="GO:0003682">
    <property type="term" value="F:chromatin binding"/>
    <property type="evidence" value="ECO:0007669"/>
    <property type="project" value="TreeGrafter"/>
</dbReference>
<dbReference type="GO" id="GO:0000785">
    <property type="term" value="C:chromatin"/>
    <property type="evidence" value="ECO:0007669"/>
    <property type="project" value="TreeGrafter"/>
</dbReference>
<dbReference type="InterPro" id="IPR013721">
    <property type="entry name" value="STAG"/>
</dbReference>
<protein>
    <recommendedName>
        <fullName evidence="3">SCD domain-containing protein</fullName>
    </recommendedName>
</protein>
<dbReference type="GO" id="GO:0007062">
    <property type="term" value="P:sister chromatid cohesion"/>
    <property type="evidence" value="ECO:0007669"/>
    <property type="project" value="UniProtKB-ARBA"/>
</dbReference>
<dbReference type="AlphaFoldDB" id="A0A0C9LUJ5"/>
<dbReference type="InterPro" id="IPR016024">
    <property type="entry name" value="ARM-type_fold"/>
</dbReference>
<dbReference type="STRING" id="91626.A0A0C9LUJ5"/>
<organism evidence="4">
    <name type="scientific">Mucor ambiguus</name>
    <dbReference type="NCBI Taxonomy" id="91626"/>
    <lineage>
        <taxon>Eukaryota</taxon>
        <taxon>Fungi</taxon>
        <taxon>Fungi incertae sedis</taxon>
        <taxon>Mucoromycota</taxon>
        <taxon>Mucoromycotina</taxon>
        <taxon>Mucoromycetes</taxon>
        <taxon>Mucorales</taxon>
        <taxon>Mucorineae</taxon>
        <taxon>Mucoraceae</taxon>
        <taxon>Mucor</taxon>
    </lineage>
</organism>
<feature type="coiled-coil region" evidence="1">
    <location>
        <begin position="261"/>
        <end position="288"/>
    </location>
</feature>
<feature type="compositionally biased region" description="Basic residues" evidence="2">
    <location>
        <begin position="73"/>
        <end position="88"/>
    </location>
</feature>
<keyword evidence="1" id="KW-0175">Coiled coil</keyword>
<accession>A0A0C9LUJ5</accession>
<feature type="compositionally biased region" description="Polar residues" evidence="2">
    <location>
        <begin position="1"/>
        <end position="17"/>
    </location>
</feature>
<feature type="compositionally biased region" description="Basic and acidic residues" evidence="2">
    <location>
        <begin position="26"/>
        <end position="44"/>
    </location>
</feature>
<dbReference type="EMBL" id="DF836371">
    <property type="protein sequence ID" value="GAN05135.1"/>
    <property type="molecule type" value="Genomic_DNA"/>
</dbReference>
<dbReference type="GO" id="GO:0005634">
    <property type="term" value="C:nucleus"/>
    <property type="evidence" value="ECO:0007669"/>
    <property type="project" value="TreeGrafter"/>
</dbReference>
<dbReference type="InterPro" id="IPR056396">
    <property type="entry name" value="HEAT_SCC3-SA"/>
</dbReference>
<sequence length="1233" mass="140521">MPKGKNTSVAESSSQRPLRNRTVPDMFKKQKAADTRRRVIQRDSSDDEDEQVEEDELNSSDSESDSDHDTRATKSKRKPVAATRRKATKTVPSAFLNNSSQLLIPVTQDPSTQDSLYEKALIPEVDMEDVAETWAKQYKANQLVALRDLINLVIRSSGCPMAITIDAINQEDGSYDALQELQAELVKLPPTEYPFVSNLKEFKTLKRNILMFFYQMIEMCQHQAIYDGVLIETLQNWLTTMSSSTYRPFRHTATLVSLRIMDQLCTLAETAQETLNNAKRHLAAESKKKKPAKSRITTLKQTCVLEDRKCKDLQEYLTEFFDNIFVHRARDVESVIRHECFKELCNWMLNYQSFFVNNNYIRFFGWAFNDQSASVRSEVLKSLIRLYKVESIAPKFNSFTRRFTGRIEEMALYDIDVSVRISAIQLCSALYKQNINILSAEGRSQLTSMIASGAPRVRKSAAPFVKTLIESNVIAPLIAQVTQTLTGKNGRRAANTTATSVNTTWVTFKAISAFLVEQTASILANENTNEMQVDLESVTSTLIEKRTFIITNVIEALWGQMPQLQDINAMTDYLYRDHSHSQQQQQQDDDAMDTENSVEIEDCYRLTEDEETILVNVYVACIQTAMSKGLDKNLPESKDRRKLDDTFWEENKNELSRHLVQSLPKLLPKHLEDPNRMTRLAILPTLMNLNVYMELRAEKEYEHLLETLIRVYLGAISTELLKNCADSLQHLSKNTSLNELNHTHLGELKEAVVNQVREACKGKDLVTCNYTPSLLHSVSVSMLRLSCLVNFCDATAAMEDSQGTSMNVLEYAGALAERAAFLKEESEEKISVYALTVLSRYMMWKCQNLSTAIDTNELGLAIERRRDWVMDKYTEILKSEDGNISYEVQVTTFGYLVDLYWLFTSDLFESYGLSRLKTKCPADLQETFVELVKEQIKKVKLCLDDYDEDIKKTKDALATEKGYLHRLITSFSRGVLMGVFDINYATFILNQYGTTDTSLDDVIKSLIAEFQSDLIASEVAADGICRAYLEALKNSFDANVSESVRSVDKTLKLARLEASSLKRANSQDVARKVPPQIVCERIHLDGISYCLSRAAEAYRNNRDDERDNALKFFKVLTVFSTGLTRARDVAKIHNHLEDSLQQNGLYVEEGKKEWEHYVAYVQSIDQFLKTKGLRYDATKRANNPETPAAHVFNDVDLGMLDEPEADTNQDTNKRPLTEVDMDIDQETVPKRRR</sequence>
<evidence type="ECO:0000259" key="3">
    <source>
        <dbReference type="PROSITE" id="PS51425"/>
    </source>
</evidence>
<dbReference type="PROSITE" id="PS51425">
    <property type="entry name" value="SCD"/>
    <property type="match status" value="1"/>
</dbReference>
<dbReference type="InterPro" id="IPR020839">
    <property type="entry name" value="SCD"/>
</dbReference>
<dbReference type="Pfam" id="PF08514">
    <property type="entry name" value="STAG"/>
    <property type="match status" value="1"/>
</dbReference>
<evidence type="ECO:0000256" key="1">
    <source>
        <dbReference type="SAM" id="Coils"/>
    </source>
</evidence>
<dbReference type="InterPro" id="IPR011989">
    <property type="entry name" value="ARM-like"/>
</dbReference>
<dbReference type="Pfam" id="PF24571">
    <property type="entry name" value="HEAT_SCC3-SA"/>
    <property type="match status" value="1"/>
</dbReference>
<dbReference type="GO" id="GO:0008278">
    <property type="term" value="C:cohesin complex"/>
    <property type="evidence" value="ECO:0007669"/>
    <property type="project" value="TreeGrafter"/>
</dbReference>
<reference evidence="4" key="1">
    <citation type="submission" date="2014-09" db="EMBL/GenBank/DDBJ databases">
        <title>Draft genome sequence of an oleaginous Mucoromycotina fungus Mucor ambiguus NBRC6742.</title>
        <authorList>
            <person name="Takeda I."/>
            <person name="Yamane N."/>
            <person name="Morita T."/>
            <person name="Tamano K."/>
            <person name="Machida M."/>
            <person name="Baker S."/>
            <person name="Koike H."/>
        </authorList>
    </citation>
    <scope>NUCLEOTIDE SEQUENCE</scope>
    <source>
        <strain evidence="4">NBRC 6742</strain>
    </source>
</reference>
<name>A0A0C9LUJ5_9FUNG</name>
<dbReference type="OrthoDB" id="498590at2759"/>
<evidence type="ECO:0000256" key="2">
    <source>
        <dbReference type="SAM" id="MobiDB-lite"/>
    </source>
</evidence>
<proteinExistence type="predicted"/>
<gene>
    <name evidence="4" type="ORF">MAM1_0082c04604</name>
</gene>
<dbReference type="PANTHER" id="PTHR11199">
    <property type="entry name" value="STROMAL ANTIGEN"/>
    <property type="match status" value="1"/>
</dbReference>
<dbReference type="InterPro" id="IPR039662">
    <property type="entry name" value="Cohesin_Scc3/SA"/>
</dbReference>
<feature type="compositionally biased region" description="Acidic residues" evidence="2">
    <location>
        <begin position="45"/>
        <end position="64"/>
    </location>
</feature>
<feature type="region of interest" description="Disordered" evidence="2">
    <location>
        <begin position="1"/>
        <end position="92"/>
    </location>
</feature>
<evidence type="ECO:0000313" key="5">
    <source>
        <dbReference type="Proteomes" id="UP000053815"/>
    </source>
</evidence>
<dbReference type="Gene3D" id="1.25.10.10">
    <property type="entry name" value="Leucine-rich Repeat Variant"/>
    <property type="match status" value="1"/>
</dbReference>